<dbReference type="InterPro" id="IPR000244">
    <property type="entry name" value="Ribosomal_bL9"/>
</dbReference>
<feature type="region of interest" description="Disordered" evidence="8">
    <location>
        <begin position="151"/>
        <end position="172"/>
    </location>
</feature>
<dbReference type="NCBIfam" id="TIGR00158">
    <property type="entry name" value="L9"/>
    <property type="match status" value="1"/>
</dbReference>
<evidence type="ECO:0000256" key="7">
    <source>
        <dbReference type="HAMAP-Rule" id="MF_00503"/>
    </source>
</evidence>
<dbReference type="Gene3D" id="3.40.5.10">
    <property type="entry name" value="Ribosomal protein L9, N-terminal domain"/>
    <property type="match status" value="1"/>
</dbReference>
<dbReference type="SUPFAM" id="SSF55658">
    <property type="entry name" value="L9 N-domain-like"/>
    <property type="match status" value="1"/>
</dbReference>
<gene>
    <name evidence="7" type="primary">rplI</name>
    <name evidence="10" type="ORF">JIN87_23080</name>
</gene>
<evidence type="ECO:0000259" key="9">
    <source>
        <dbReference type="PROSITE" id="PS00651"/>
    </source>
</evidence>
<evidence type="ECO:0000313" key="10">
    <source>
        <dbReference type="EMBL" id="MBK1879787.1"/>
    </source>
</evidence>
<dbReference type="AlphaFoldDB" id="A0A934VRV2"/>
<dbReference type="InterPro" id="IPR020069">
    <property type="entry name" value="Ribosomal_bL9_C"/>
</dbReference>
<keyword evidence="2 7" id="KW-0699">rRNA-binding</keyword>
<dbReference type="Pfam" id="PF03948">
    <property type="entry name" value="Ribosomal_L9_C"/>
    <property type="match status" value="1"/>
</dbReference>
<comment type="similarity">
    <text evidence="1 7">Belongs to the bacterial ribosomal protein bL9 family.</text>
</comment>
<protein>
    <recommendedName>
        <fullName evidence="6 7">Large ribosomal subunit protein bL9</fullName>
    </recommendedName>
</protein>
<dbReference type="Pfam" id="PF01281">
    <property type="entry name" value="Ribosomal_L9_N"/>
    <property type="match status" value="1"/>
</dbReference>
<evidence type="ECO:0000256" key="2">
    <source>
        <dbReference type="ARBA" id="ARBA00022730"/>
    </source>
</evidence>
<dbReference type="InterPro" id="IPR020070">
    <property type="entry name" value="Ribosomal_bL9_N"/>
</dbReference>
<evidence type="ECO:0000256" key="1">
    <source>
        <dbReference type="ARBA" id="ARBA00010605"/>
    </source>
</evidence>
<evidence type="ECO:0000256" key="6">
    <source>
        <dbReference type="ARBA" id="ARBA00035292"/>
    </source>
</evidence>
<accession>A0A934VRV2</accession>
<dbReference type="HAMAP" id="MF_00503">
    <property type="entry name" value="Ribosomal_bL9"/>
    <property type="match status" value="1"/>
</dbReference>
<dbReference type="Proteomes" id="UP000617628">
    <property type="component" value="Unassembled WGS sequence"/>
</dbReference>
<evidence type="ECO:0000256" key="8">
    <source>
        <dbReference type="SAM" id="MobiDB-lite"/>
    </source>
</evidence>
<keyword evidence="4 7" id="KW-0689">Ribosomal protein</keyword>
<reference evidence="10" key="1">
    <citation type="submission" date="2021-01" db="EMBL/GenBank/DDBJ databases">
        <title>Modified the classification status of verrucomicrobia.</title>
        <authorList>
            <person name="Feng X."/>
        </authorList>
    </citation>
    <scope>NUCLEOTIDE SEQUENCE</scope>
    <source>
        <strain evidence="10">KCTC 13126</strain>
    </source>
</reference>
<dbReference type="Gene3D" id="3.10.430.100">
    <property type="entry name" value="Ribosomal protein L9, C-terminal domain"/>
    <property type="match status" value="1"/>
</dbReference>
<evidence type="ECO:0000256" key="5">
    <source>
        <dbReference type="ARBA" id="ARBA00023274"/>
    </source>
</evidence>
<comment type="function">
    <text evidence="7">Binds to the 23S rRNA.</text>
</comment>
<dbReference type="GO" id="GO:0006412">
    <property type="term" value="P:translation"/>
    <property type="evidence" value="ECO:0007669"/>
    <property type="project" value="UniProtKB-UniRule"/>
</dbReference>
<comment type="caution">
    <text evidence="10">The sequence shown here is derived from an EMBL/GenBank/DDBJ whole genome shotgun (WGS) entry which is preliminary data.</text>
</comment>
<dbReference type="GO" id="GO:0003735">
    <property type="term" value="F:structural constituent of ribosome"/>
    <property type="evidence" value="ECO:0007669"/>
    <property type="project" value="InterPro"/>
</dbReference>
<sequence>MATSEVLLIEAVEGLGGEGDQVTVKAGFARNFLLPTKKAIPVNRSNRKQIEALKDRRAKREAKELDDAKAQAAKLGETQVGIAVKTGEAGRMFGAVTSIHIHDKLVEAGYEIDRKKIHLDNPIKELGQHTFTVKVHPEVSVEMKIDVVSENPIVEADAEEAEGEAEEASDAE</sequence>
<dbReference type="SUPFAM" id="SSF55653">
    <property type="entry name" value="Ribosomal protein L9 C-domain"/>
    <property type="match status" value="1"/>
</dbReference>
<dbReference type="RefSeq" id="WP_200358000.1">
    <property type="nucleotide sequence ID" value="NZ_JAENIL010000058.1"/>
</dbReference>
<feature type="compositionally biased region" description="Acidic residues" evidence="8">
    <location>
        <begin position="156"/>
        <end position="172"/>
    </location>
</feature>
<dbReference type="EMBL" id="JAENIL010000058">
    <property type="protein sequence ID" value="MBK1879787.1"/>
    <property type="molecule type" value="Genomic_DNA"/>
</dbReference>
<keyword evidence="3 7" id="KW-0694">RNA-binding</keyword>
<evidence type="ECO:0000313" key="11">
    <source>
        <dbReference type="Proteomes" id="UP000617628"/>
    </source>
</evidence>
<proteinExistence type="inferred from homology"/>
<name>A0A934VRV2_9BACT</name>
<dbReference type="GO" id="GO:0019843">
    <property type="term" value="F:rRNA binding"/>
    <property type="evidence" value="ECO:0007669"/>
    <property type="project" value="UniProtKB-UniRule"/>
</dbReference>
<keyword evidence="11" id="KW-1185">Reference proteome</keyword>
<evidence type="ECO:0000256" key="3">
    <source>
        <dbReference type="ARBA" id="ARBA00022884"/>
    </source>
</evidence>
<dbReference type="GO" id="GO:1990904">
    <property type="term" value="C:ribonucleoprotein complex"/>
    <property type="evidence" value="ECO:0007669"/>
    <property type="project" value="UniProtKB-KW"/>
</dbReference>
<dbReference type="PANTHER" id="PTHR21368">
    <property type="entry name" value="50S RIBOSOMAL PROTEIN L9"/>
    <property type="match status" value="1"/>
</dbReference>
<evidence type="ECO:0000256" key="4">
    <source>
        <dbReference type="ARBA" id="ARBA00022980"/>
    </source>
</evidence>
<dbReference type="InterPro" id="IPR009027">
    <property type="entry name" value="Ribosomal_bL9/RNase_H1_N"/>
</dbReference>
<dbReference type="GO" id="GO:0005840">
    <property type="term" value="C:ribosome"/>
    <property type="evidence" value="ECO:0007669"/>
    <property type="project" value="UniProtKB-KW"/>
</dbReference>
<feature type="domain" description="Ribosomal protein L9" evidence="9">
    <location>
        <begin position="16"/>
        <end position="43"/>
    </location>
</feature>
<keyword evidence="5 7" id="KW-0687">Ribonucleoprotein</keyword>
<dbReference type="InterPro" id="IPR036791">
    <property type="entry name" value="Ribosomal_bL9_C_sf"/>
</dbReference>
<dbReference type="PROSITE" id="PS00651">
    <property type="entry name" value="RIBOSOMAL_L9"/>
    <property type="match status" value="1"/>
</dbReference>
<organism evidence="10 11">
    <name type="scientific">Pelagicoccus mobilis</name>
    <dbReference type="NCBI Taxonomy" id="415221"/>
    <lineage>
        <taxon>Bacteria</taxon>
        <taxon>Pseudomonadati</taxon>
        <taxon>Verrucomicrobiota</taxon>
        <taxon>Opitutia</taxon>
        <taxon>Puniceicoccales</taxon>
        <taxon>Pelagicoccaceae</taxon>
        <taxon>Pelagicoccus</taxon>
    </lineage>
</organism>
<dbReference type="InterPro" id="IPR036935">
    <property type="entry name" value="Ribosomal_bL9_N_sf"/>
</dbReference>
<dbReference type="InterPro" id="IPR020594">
    <property type="entry name" value="Ribosomal_bL9_bac/chp"/>
</dbReference>